<dbReference type="GO" id="GO:0005634">
    <property type="term" value="C:nucleus"/>
    <property type="evidence" value="ECO:0007669"/>
    <property type="project" value="UniProtKB-SubCell"/>
</dbReference>
<dbReference type="Pfam" id="PF06203">
    <property type="entry name" value="CCT"/>
    <property type="match status" value="1"/>
</dbReference>
<dbReference type="EMBL" id="JAXIOK010000009">
    <property type="protein sequence ID" value="KAK4762294.1"/>
    <property type="molecule type" value="Genomic_DNA"/>
</dbReference>
<feature type="domain" description="CCT" evidence="4">
    <location>
        <begin position="177"/>
        <end position="219"/>
    </location>
</feature>
<keyword evidence="6" id="KW-1185">Reference proteome</keyword>
<name>A0AAN7K8W2_9MYRT</name>
<dbReference type="PANTHER" id="PTHR31319">
    <property type="entry name" value="ZINC FINGER PROTEIN CONSTANS-LIKE 4"/>
    <property type="match status" value="1"/>
</dbReference>
<dbReference type="PROSITE" id="PS51017">
    <property type="entry name" value="CCT"/>
    <property type="match status" value="1"/>
</dbReference>
<evidence type="ECO:0000256" key="3">
    <source>
        <dbReference type="PROSITE-ProRule" id="PRU00357"/>
    </source>
</evidence>
<accession>A0AAN7K8W2</accession>
<comment type="subcellular location">
    <subcellularLocation>
        <location evidence="1 3">Nucleus</location>
    </subcellularLocation>
</comment>
<evidence type="ECO:0000256" key="2">
    <source>
        <dbReference type="ARBA" id="ARBA00023242"/>
    </source>
</evidence>
<organism evidence="5 6">
    <name type="scientific">Trapa incisa</name>
    <dbReference type="NCBI Taxonomy" id="236973"/>
    <lineage>
        <taxon>Eukaryota</taxon>
        <taxon>Viridiplantae</taxon>
        <taxon>Streptophyta</taxon>
        <taxon>Embryophyta</taxon>
        <taxon>Tracheophyta</taxon>
        <taxon>Spermatophyta</taxon>
        <taxon>Magnoliopsida</taxon>
        <taxon>eudicotyledons</taxon>
        <taxon>Gunneridae</taxon>
        <taxon>Pentapetalae</taxon>
        <taxon>rosids</taxon>
        <taxon>malvids</taxon>
        <taxon>Myrtales</taxon>
        <taxon>Lythraceae</taxon>
        <taxon>Trapa</taxon>
    </lineage>
</organism>
<evidence type="ECO:0000256" key="1">
    <source>
        <dbReference type="ARBA" id="ARBA00004123"/>
    </source>
</evidence>
<evidence type="ECO:0000259" key="4">
    <source>
        <dbReference type="PROSITE" id="PS51017"/>
    </source>
</evidence>
<dbReference type="GO" id="GO:0009909">
    <property type="term" value="P:regulation of flower development"/>
    <property type="evidence" value="ECO:0007669"/>
    <property type="project" value="InterPro"/>
</dbReference>
<dbReference type="Proteomes" id="UP001345219">
    <property type="component" value="Chromosome 23"/>
</dbReference>
<protein>
    <recommendedName>
        <fullName evidence="4">CCT domain-containing protein</fullName>
    </recommendedName>
</protein>
<evidence type="ECO:0000313" key="5">
    <source>
        <dbReference type="EMBL" id="KAK4762294.1"/>
    </source>
</evidence>
<reference evidence="5 6" key="1">
    <citation type="journal article" date="2023" name="Hortic Res">
        <title>Pangenome of water caltrop reveals structural variations and asymmetric subgenome divergence after allopolyploidization.</title>
        <authorList>
            <person name="Zhang X."/>
            <person name="Chen Y."/>
            <person name="Wang L."/>
            <person name="Yuan Y."/>
            <person name="Fang M."/>
            <person name="Shi L."/>
            <person name="Lu R."/>
            <person name="Comes H.P."/>
            <person name="Ma Y."/>
            <person name="Chen Y."/>
            <person name="Huang G."/>
            <person name="Zhou Y."/>
            <person name="Zheng Z."/>
            <person name="Qiu Y."/>
        </authorList>
    </citation>
    <scope>NUCLEOTIDE SEQUENCE [LARGE SCALE GENOMIC DNA]</scope>
    <source>
        <tissue evidence="5">Roots</tissue>
    </source>
</reference>
<dbReference type="AlphaFoldDB" id="A0AAN7K8W2"/>
<comment type="caution">
    <text evidence="5">The sequence shown here is derived from an EMBL/GenBank/DDBJ whole genome shotgun (WGS) entry which is preliminary data.</text>
</comment>
<evidence type="ECO:0000313" key="6">
    <source>
        <dbReference type="Proteomes" id="UP001345219"/>
    </source>
</evidence>
<dbReference type="InterPro" id="IPR045281">
    <property type="entry name" value="CONSTANS-like"/>
</dbReference>
<sequence>MQRLMQQVFPYRFHCPSQDVEPLEGFCKSQMPDASLGEHVQTSTITEYDLGGEGDLFKAPEPITEEPMLELDPLAVAISMMSFDEDSILVQDLDITSLQNQPLMSSEVFYEDHEDLVEKATTGIALSEPLGNKILPLRMDESHYVARSNGDVGKGNGDISLIHSRLGSVSNCISEGRREKLSRYRDKRTRRNFGRNIKYACRKALADSQPRIRGRFAKSRELDVSKK</sequence>
<keyword evidence="2 3" id="KW-0539">Nucleus</keyword>
<proteinExistence type="predicted"/>
<gene>
    <name evidence="5" type="ORF">SAY87_030178</name>
</gene>
<dbReference type="InterPro" id="IPR010402">
    <property type="entry name" value="CCT_domain"/>
</dbReference>
<dbReference type="PANTHER" id="PTHR31319:SF71">
    <property type="entry name" value="CCT MOTIF FAMILY PROTEIN"/>
    <property type="match status" value="1"/>
</dbReference>
<dbReference type="GO" id="GO:0003700">
    <property type="term" value="F:DNA-binding transcription factor activity"/>
    <property type="evidence" value="ECO:0007669"/>
    <property type="project" value="TreeGrafter"/>
</dbReference>